<dbReference type="AlphaFoldDB" id="A0A8T0MZG7"/>
<evidence type="ECO:0000256" key="1">
    <source>
        <dbReference type="SAM" id="MobiDB-lite"/>
    </source>
</evidence>
<feature type="compositionally biased region" description="Low complexity" evidence="1">
    <location>
        <begin position="305"/>
        <end position="319"/>
    </location>
</feature>
<accession>A0A8T0MZG7</accession>
<dbReference type="PANTHER" id="PTHR34303">
    <property type="entry name" value="OS01G0890400 PROTEIN-RELATED"/>
    <property type="match status" value="1"/>
</dbReference>
<dbReference type="Proteomes" id="UP000823388">
    <property type="component" value="Chromosome 9N"/>
</dbReference>
<name>A0A8T0MZG7_PANVG</name>
<feature type="compositionally biased region" description="Low complexity" evidence="1">
    <location>
        <begin position="7"/>
        <end position="35"/>
    </location>
</feature>
<feature type="compositionally biased region" description="Low complexity" evidence="1">
    <location>
        <begin position="360"/>
        <end position="381"/>
    </location>
</feature>
<keyword evidence="3" id="KW-1185">Reference proteome</keyword>
<reference evidence="2" key="1">
    <citation type="submission" date="2020-05" db="EMBL/GenBank/DDBJ databases">
        <title>WGS assembly of Panicum virgatum.</title>
        <authorList>
            <person name="Lovell J.T."/>
            <person name="Jenkins J."/>
            <person name="Shu S."/>
            <person name="Juenger T.E."/>
            <person name="Schmutz J."/>
        </authorList>
    </citation>
    <scope>NUCLEOTIDE SEQUENCE</scope>
    <source>
        <strain evidence="2">AP13</strain>
    </source>
</reference>
<feature type="region of interest" description="Disordered" evidence="1">
    <location>
        <begin position="1"/>
        <end position="35"/>
    </location>
</feature>
<evidence type="ECO:0000313" key="2">
    <source>
        <dbReference type="EMBL" id="KAG2541963.1"/>
    </source>
</evidence>
<feature type="region of interest" description="Disordered" evidence="1">
    <location>
        <begin position="360"/>
        <end position="384"/>
    </location>
</feature>
<gene>
    <name evidence="2" type="ORF">PVAP13_9NG668500</name>
</gene>
<organism evidence="2 3">
    <name type="scientific">Panicum virgatum</name>
    <name type="common">Blackwell switchgrass</name>
    <dbReference type="NCBI Taxonomy" id="38727"/>
    <lineage>
        <taxon>Eukaryota</taxon>
        <taxon>Viridiplantae</taxon>
        <taxon>Streptophyta</taxon>
        <taxon>Embryophyta</taxon>
        <taxon>Tracheophyta</taxon>
        <taxon>Spermatophyta</taxon>
        <taxon>Magnoliopsida</taxon>
        <taxon>Liliopsida</taxon>
        <taxon>Poales</taxon>
        <taxon>Poaceae</taxon>
        <taxon>PACMAD clade</taxon>
        <taxon>Panicoideae</taxon>
        <taxon>Panicodae</taxon>
        <taxon>Paniceae</taxon>
        <taxon>Panicinae</taxon>
        <taxon>Panicum</taxon>
        <taxon>Panicum sect. Hiantes</taxon>
    </lineage>
</organism>
<proteinExistence type="predicted"/>
<evidence type="ECO:0000313" key="3">
    <source>
        <dbReference type="Proteomes" id="UP000823388"/>
    </source>
</evidence>
<dbReference type="PANTHER" id="PTHR34303:SF8">
    <property type="entry name" value="OS09G0372600 PROTEIN"/>
    <property type="match status" value="1"/>
</dbReference>
<sequence>MADADNSPAPAVVDARAPDPSAPSASDGAPPATSTAQLALVSSDRTFFDIVGEAVGLNVGEADDDSGLLGNASMDSGDQVPQYDPDDPYILPDAEDLETPARPDFVDVFMPPVDMSRVGHLAFAYPYPPTADPAKMIRGFFRKYAGDPRVTLVAGPRGAKLVCFDDKMRRDDTVGRSPYFGSYNTYLALDKIEGTDNRFQFEHENFAKLAIDDYRMEHWTREHIAISTVPFANIHFIDPICLTGYDFSNVFITAKAEDLVDIPGEMRIKNHDGMGSISPVHILGTDPILSPPASSNGGSDGSSGGDDSSGNGDTPPSSGDGTGSGRAGAAPFGAFGPSPAACGDVGLGCLGSNGSNGSVSATGNNSAPHDYGPMGRAAASGPPRPPIPSCTENNLPGIMALFPVLFGPYVGQIVPPTARGGHLMWISNWTMALWKSMLMDSTMRLLSSGFPSSVFSFLY</sequence>
<comment type="caution">
    <text evidence="2">The sequence shown here is derived from an EMBL/GenBank/DDBJ whole genome shotgun (WGS) entry which is preliminary data.</text>
</comment>
<protein>
    <submittedName>
        <fullName evidence="2">Uncharacterized protein</fullName>
    </submittedName>
</protein>
<feature type="region of interest" description="Disordered" evidence="1">
    <location>
        <begin position="280"/>
        <end position="330"/>
    </location>
</feature>
<dbReference type="EMBL" id="CM029054">
    <property type="protein sequence ID" value="KAG2541963.1"/>
    <property type="molecule type" value="Genomic_DNA"/>
</dbReference>